<dbReference type="GO" id="GO:0003700">
    <property type="term" value="F:DNA-binding transcription factor activity"/>
    <property type="evidence" value="ECO:0007669"/>
    <property type="project" value="TreeGrafter"/>
</dbReference>
<dbReference type="SUPFAM" id="SSF48498">
    <property type="entry name" value="Tetracyclin repressor-like, C-terminal domain"/>
    <property type="match status" value="1"/>
</dbReference>
<evidence type="ECO:0000256" key="1">
    <source>
        <dbReference type="ARBA" id="ARBA00023015"/>
    </source>
</evidence>
<dbReference type="EMBL" id="SMKO01000031">
    <property type="protein sequence ID" value="TDD06600.1"/>
    <property type="molecule type" value="Genomic_DNA"/>
</dbReference>
<dbReference type="Gene3D" id="1.10.357.10">
    <property type="entry name" value="Tetracycline Repressor, domain 2"/>
    <property type="match status" value="1"/>
</dbReference>
<dbReference type="PROSITE" id="PS01081">
    <property type="entry name" value="HTH_TETR_1"/>
    <property type="match status" value="1"/>
</dbReference>
<evidence type="ECO:0000313" key="7">
    <source>
        <dbReference type="Proteomes" id="UP000295258"/>
    </source>
</evidence>
<keyword evidence="1" id="KW-0805">Transcription regulation</keyword>
<gene>
    <name evidence="6" type="ORF">E1292_14900</name>
</gene>
<evidence type="ECO:0000256" key="2">
    <source>
        <dbReference type="ARBA" id="ARBA00023125"/>
    </source>
</evidence>
<dbReference type="RefSeq" id="WP_132595733.1">
    <property type="nucleotide sequence ID" value="NZ_SMKO01000031.1"/>
</dbReference>
<dbReference type="PROSITE" id="PS50977">
    <property type="entry name" value="HTH_TETR_2"/>
    <property type="match status" value="1"/>
</dbReference>
<evidence type="ECO:0000313" key="6">
    <source>
        <dbReference type="EMBL" id="TDD06600.1"/>
    </source>
</evidence>
<protein>
    <submittedName>
        <fullName evidence="6">TetR/AcrR family transcriptional regulator</fullName>
    </submittedName>
</protein>
<dbReference type="InterPro" id="IPR036271">
    <property type="entry name" value="Tet_transcr_reg_TetR-rel_C_sf"/>
</dbReference>
<dbReference type="AlphaFoldDB" id="A0A4R4W136"/>
<keyword evidence="3" id="KW-0804">Transcription</keyword>
<feature type="DNA-binding region" description="H-T-H motif" evidence="4">
    <location>
        <begin position="43"/>
        <end position="62"/>
    </location>
</feature>
<dbReference type="Pfam" id="PF16859">
    <property type="entry name" value="TetR_C_11"/>
    <property type="match status" value="1"/>
</dbReference>
<dbReference type="InterPro" id="IPR009057">
    <property type="entry name" value="Homeodomain-like_sf"/>
</dbReference>
<dbReference type="PANTHER" id="PTHR30055">
    <property type="entry name" value="HTH-TYPE TRANSCRIPTIONAL REGULATOR RUTR"/>
    <property type="match status" value="1"/>
</dbReference>
<dbReference type="Proteomes" id="UP000295258">
    <property type="component" value="Unassembled WGS sequence"/>
</dbReference>
<proteinExistence type="predicted"/>
<dbReference type="InterPro" id="IPR001647">
    <property type="entry name" value="HTH_TetR"/>
</dbReference>
<reference evidence="6 7" key="1">
    <citation type="submission" date="2019-03" db="EMBL/GenBank/DDBJ databases">
        <title>Draft genome sequences of novel Actinobacteria.</title>
        <authorList>
            <person name="Sahin N."/>
            <person name="Ay H."/>
            <person name="Saygin H."/>
        </authorList>
    </citation>
    <scope>NUCLEOTIDE SEQUENCE [LARGE SCALE GENOMIC DNA]</scope>
    <source>
        <strain evidence="6 7">KC310</strain>
    </source>
</reference>
<keyword evidence="2 4" id="KW-0238">DNA-binding</keyword>
<organism evidence="6 7">
    <name type="scientific">Nonomuraea deserti</name>
    <dbReference type="NCBI Taxonomy" id="1848322"/>
    <lineage>
        <taxon>Bacteria</taxon>
        <taxon>Bacillati</taxon>
        <taxon>Actinomycetota</taxon>
        <taxon>Actinomycetes</taxon>
        <taxon>Streptosporangiales</taxon>
        <taxon>Streptosporangiaceae</taxon>
        <taxon>Nonomuraea</taxon>
    </lineage>
</organism>
<dbReference type="PANTHER" id="PTHR30055:SF148">
    <property type="entry name" value="TETR-FAMILY TRANSCRIPTIONAL REGULATOR"/>
    <property type="match status" value="1"/>
</dbReference>
<dbReference type="Pfam" id="PF00440">
    <property type="entry name" value="TetR_N"/>
    <property type="match status" value="1"/>
</dbReference>
<evidence type="ECO:0000256" key="3">
    <source>
        <dbReference type="ARBA" id="ARBA00023163"/>
    </source>
</evidence>
<dbReference type="Gene3D" id="1.10.10.60">
    <property type="entry name" value="Homeodomain-like"/>
    <property type="match status" value="1"/>
</dbReference>
<comment type="caution">
    <text evidence="6">The sequence shown here is derived from an EMBL/GenBank/DDBJ whole genome shotgun (WGS) entry which is preliminary data.</text>
</comment>
<dbReference type="SUPFAM" id="SSF46689">
    <property type="entry name" value="Homeodomain-like"/>
    <property type="match status" value="1"/>
</dbReference>
<dbReference type="GO" id="GO:0000976">
    <property type="term" value="F:transcription cis-regulatory region binding"/>
    <property type="evidence" value="ECO:0007669"/>
    <property type="project" value="TreeGrafter"/>
</dbReference>
<evidence type="ECO:0000259" key="5">
    <source>
        <dbReference type="PROSITE" id="PS50977"/>
    </source>
</evidence>
<accession>A0A4R4W136</accession>
<evidence type="ECO:0000256" key="4">
    <source>
        <dbReference type="PROSITE-ProRule" id="PRU00335"/>
    </source>
</evidence>
<dbReference type="InterPro" id="IPR011075">
    <property type="entry name" value="TetR_C"/>
</dbReference>
<feature type="domain" description="HTH tetR-type" evidence="5">
    <location>
        <begin position="20"/>
        <end position="80"/>
    </location>
</feature>
<name>A0A4R4W136_9ACTN</name>
<dbReference type="PRINTS" id="PR00455">
    <property type="entry name" value="HTHTETR"/>
</dbReference>
<dbReference type="InterPro" id="IPR050109">
    <property type="entry name" value="HTH-type_TetR-like_transc_reg"/>
</dbReference>
<dbReference type="InterPro" id="IPR023772">
    <property type="entry name" value="DNA-bd_HTH_TetR-type_CS"/>
</dbReference>
<sequence length="207" mass="22368">MPDATSGPDRRPAGAAVLRADLTDAIRQAALAELIDSGYARMSMDAIARRAGVGKAAIYRRWASKEPLVLEILTSLADEAVPLPDTGTLREDVEGFVRHASALRADPRTMRVLTDLTAEATRNPRLAAAMQTSAEQPRRSAGARLLHRAVDRGELPADLDTELAVDCLVGLAYLRPRTPWQPGESLDDDITPLVEVILAALAACRRR</sequence>
<keyword evidence="7" id="KW-1185">Reference proteome</keyword>